<comment type="caution">
    <text evidence="2">The sequence shown here is derived from an EMBL/GenBank/DDBJ whole genome shotgun (WGS) entry which is preliminary data.</text>
</comment>
<evidence type="ECO:0000256" key="1">
    <source>
        <dbReference type="SAM" id="MobiDB-lite"/>
    </source>
</evidence>
<accession>A0A7J8W722</accession>
<organism evidence="2 3">
    <name type="scientific">Gossypium klotzschianum</name>
    <dbReference type="NCBI Taxonomy" id="34286"/>
    <lineage>
        <taxon>Eukaryota</taxon>
        <taxon>Viridiplantae</taxon>
        <taxon>Streptophyta</taxon>
        <taxon>Embryophyta</taxon>
        <taxon>Tracheophyta</taxon>
        <taxon>Spermatophyta</taxon>
        <taxon>Magnoliopsida</taxon>
        <taxon>eudicotyledons</taxon>
        <taxon>Gunneridae</taxon>
        <taxon>Pentapetalae</taxon>
        <taxon>rosids</taxon>
        <taxon>malvids</taxon>
        <taxon>Malvales</taxon>
        <taxon>Malvaceae</taxon>
        <taxon>Malvoideae</taxon>
        <taxon>Gossypium</taxon>
    </lineage>
</organism>
<name>A0A7J8W722_9ROSI</name>
<proteinExistence type="predicted"/>
<protein>
    <submittedName>
        <fullName evidence="2">Uncharacterized protein</fullName>
    </submittedName>
</protein>
<evidence type="ECO:0000313" key="2">
    <source>
        <dbReference type="EMBL" id="MBA0670702.1"/>
    </source>
</evidence>
<feature type="region of interest" description="Disordered" evidence="1">
    <location>
        <begin position="1"/>
        <end position="21"/>
    </location>
</feature>
<reference evidence="2 3" key="1">
    <citation type="journal article" date="2019" name="Genome Biol. Evol.">
        <title>Insights into the evolution of the New World diploid cottons (Gossypium, subgenus Houzingenia) based on genome sequencing.</title>
        <authorList>
            <person name="Grover C.E."/>
            <person name="Arick M.A. 2nd"/>
            <person name="Thrash A."/>
            <person name="Conover J.L."/>
            <person name="Sanders W.S."/>
            <person name="Peterson D.G."/>
            <person name="Frelichowski J.E."/>
            <person name="Scheffler J.A."/>
            <person name="Scheffler B.E."/>
            <person name="Wendel J.F."/>
        </authorList>
    </citation>
    <scope>NUCLEOTIDE SEQUENCE [LARGE SCALE GENOMIC DNA]</scope>
    <source>
        <strain evidence="2">57</strain>
        <tissue evidence="2">Leaf</tissue>
    </source>
</reference>
<dbReference type="Proteomes" id="UP000593573">
    <property type="component" value="Unassembled WGS sequence"/>
</dbReference>
<evidence type="ECO:0000313" key="3">
    <source>
        <dbReference type="Proteomes" id="UP000593573"/>
    </source>
</evidence>
<dbReference type="EMBL" id="JABFAB010237632">
    <property type="protein sequence ID" value="MBA0670702.1"/>
    <property type="molecule type" value="Genomic_DNA"/>
</dbReference>
<gene>
    <name evidence="2" type="ORF">Goklo_025015</name>
</gene>
<feature type="compositionally biased region" description="Polar residues" evidence="1">
    <location>
        <begin position="1"/>
        <end position="11"/>
    </location>
</feature>
<keyword evidence="3" id="KW-1185">Reference proteome</keyword>
<dbReference type="AlphaFoldDB" id="A0A7J8W722"/>
<sequence>MSGRQSSNKQCSPLLIYENSS</sequence>